<dbReference type="AntiFam" id="ANF00051">
    <property type="entry name" value="Translation of DNA tandem repeat"/>
</dbReference>
<keyword evidence="1" id="KW-0472">Membrane</keyword>
<dbReference type="Proteomes" id="UP000001338">
    <property type="component" value="Unassembled WGS sequence"/>
</dbReference>
<evidence type="ECO:0000313" key="3">
    <source>
        <dbReference type="Proteomes" id="UP000001338"/>
    </source>
</evidence>
<reference evidence="2 3" key="1">
    <citation type="submission" date="2012-10" db="EMBL/GenBank/DDBJ databases">
        <authorList>
            <person name="Harkins D.M."/>
            <person name="Durkin A.S."/>
            <person name="Brinkac L.M."/>
            <person name="Haft D.H."/>
            <person name="Selengut J.D."/>
            <person name="Sanka R."/>
            <person name="DePew J."/>
            <person name="Purushe J."/>
            <person name="Whelen A.C."/>
            <person name="Vinetz J.M."/>
            <person name="Sutton G.G."/>
            <person name="Nierman W.C."/>
            <person name="Fouts D.E."/>
        </authorList>
    </citation>
    <scope>NUCLEOTIDE SEQUENCE [LARGE SCALE GENOMIC DNA]</scope>
    <source>
        <strain evidence="2 3">2006001853</strain>
    </source>
</reference>
<name>A0A828YYB0_9LEPT</name>
<comment type="caution">
    <text evidence="2">The sequence shown here is derived from an EMBL/GenBank/DDBJ whole genome shotgun (WGS) entry which is preliminary data.</text>
</comment>
<dbReference type="AlphaFoldDB" id="A0A828YYB0"/>
<keyword evidence="1" id="KW-1133">Transmembrane helix</keyword>
<gene>
    <name evidence="2" type="ORF">LEP1GSC036_1624</name>
</gene>
<keyword evidence="1" id="KW-0812">Transmembrane</keyword>
<evidence type="ECO:0000256" key="1">
    <source>
        <dbReference type="SAM" id="Phobius"/>
    </source>
</evidence>
<organism evidence="2 3">
    <name type="scientific">Leptospira weilii str. 2006001853</name>
    <dbReference type="NCBI Taxonomy" id="1001589"/>
    <lineage>
        <taxon>Bacteria</taxon>
        <taxon>Pseudomonadati</taxon>
        <taxon>Spirochaetota</taxon>
        <taxon>Spirochaetia</taxon>
        <taxon>Leptospirales</taxon>
        <taxon>Leptospiraceae</taxon>
        <taxon>Leptospira</taxon>
    </lineage>
</organism>
<sequence>MNAVNLFLKCGNYNKSRFYEQILKIGTHTFRKFFLISYAELTLDYSSLHNRVSKILRLNVGFVFKLTVFYFIGTSKKRQMRKIFKISRTNPHS</sequence>
<proteinExistence type="predicted"/>
<feature type="transmembrane region" description="Helical" evidence="1">
    <location>
        <begin position="55"/>
        <end position="73"/>
    </location>
</feature>
<protein>
    <submittedName>
        <fullName evidence="2">Uncharacterized protein</fullName>
    </submittedName>
</protein>
<dbReference type="EMBL" id="AFLV02000081">
    <property type="protein sequence ID" value="EKR62480.1"/>
    <property type="molecule type" value="Genomic_DNA"/>
</dbReference>
<evidence type="ECO:0000313" key="2">
    <source>
        <dbReference type="EMBL" id="EKR62480.1"/>
    </source>
</evidence>
<accession>A0A828YYB0</accession>